<dbReference type="Gene3D" id="1.20.1050.10">
    <property type="match status" value="1"/>
</dbReference>
<dbReference type="OMA" id="LELYLMW"/>
<evidence type="ECO:0008006" key="5">
    <source>
        <dbReference type="Google" id="ProtNLM"/>
    </source>
</evidence>
<evidence type="ECO:0000313" key="4">
    <source>
        <dbReference type="Proteomes" id="UP000041254"/>
    </source>
</evidence>
<dbReference type="SUPFAM" id="SSF52833">
    <property type="entry name" value="Thioredoxin-like"/>
    <property type="match status" value="1"/>
</dbReference>
<dbReference type="PhylomeDB" id="A0A0G4ECX9"/>
<dbReference type="InterPro" id="IPR004045">
    <property type="entry name" value="Glutathione_S-Trfase_N"/>
</dbReference>
<dbReference type="VEuPathDB" id="CryptoDB:Vbra_3673"/>
<gene>
    <name evidence="3" type="ORF">Vbra_3673</name>
</gene>
<dbReference type="SFLD" id="SFLDG01205">
    <property type="entry name" value="AMPS.1"/>
    <property type="match status" value="1"/>
</dbReference>
<dbReference type="SFLD" id="SFLDS00019">
    <property type="entry name" value="Glutathione_Transferase_(cytos"/>
    <property type="match status" value="1"/>
</dbReference>
<dbReference type="InterPro" id="IPR004046">
    <property type="entry name" value="GST_C"/>
</dbReference>
<dbReference type="Pfam" id="PF02798">
    <property type="entry name" value="GST_N"/>
    <property type="match status" value="1"/>
</dbReference>
<dbReference type="InterPro" id="IPR050213">
    <property type="entry name" value="GST_superfamily"/>
</dbReference>
<dbReference type="EMBL" id="CDMY01000164">
    <property type="protein sequence ID" value="CEL93412.1"/>
    <property type="molecule type" value="Genomic_DNA"/>
</dbReference>
<dbReference type="SFLD" id="SFLDG00363">
    <property type="entry name" value="AMPS_(cytGST):_Alpha-__Mu-__Pi"/>
    <property type="match status" value="1"/>
</dbReference>
<protein>
    <recommendedName>
        <fullName evidence="5">Glutathione S-transferase</fullName>
    </recommendedName>
</protein>
<reference evidence="3 4" key="1">
    <citation type="submission" date="2014-11" db="EMBL/GenBank/DDBJ databases">
        <authorList>
            <person name="Zhu J."/>
            <person name="Qi W."/>
            <person name="Song R."/>
        </authorList>
    </citation>
    <scope>NUCLEOTIDE SEQUENCE [LARGE SCALE GENOMIC DNA]</scope>
</reference>
<name>A0A0G4ECX9_VITBC</name>
<keyword evidence="4" id="KW-1185">Reference proteome</keyword>
<evidence type="ECO:0000259" key="1">
    <source>
        <dbReference type="PROSITE" id="PS50404"/>
    </source>
</evidence>
<dbReference type="InterPro" id="IPR010987">
    <property type="entry name" value="Glutathione-S-Trfase_C-like"/>
</dbReference>
<dbReference type="InterPro" id="IPR036282">
    <property type="entry name" value="Glutathione-S-Trfase_C_sf"/>
</dbReference>
<dbReference type="GO" id="GO:0006749">
    <property type="term" value="P:glutathione metabolic process"/>
    <property type="evidence" value="ECO:0007669"/>
    <property type="project" value="TreeGrafter"/>
</dbReference>
<dbReference type="CDD" id="cd03039">
    <property type="entry name" value="GST_N_Sigma_like"/>
    <property type="match status" value="1"/>
</dbReference>
<accession>A0A0G4ECX9</accession>
<dbReference type="InterPro" id="IPR040079">
    <property type="entry name" value="Glutathione_S-Trfase"/>
</dbReference>
<dbReference type="CDD" id="cd03192">
    <property type="entry name" value="GST_C_Sigma_like"/>
    <property type="match status" value="1"/>
</dbReference>
<dbReference type="Pfam" id="PF14497">
    <property type="entry name" value="GST_C_3"/>
    <property type="match status" value="1"/>
</dbReference>
<evidence type="ECO:0000313" key="3">
    <source>
        <dbReference type="EMBL" id="CEL93412.1"/>
    </source>
</evidence>
<dbReference type="InterPro" id="IPR036249">
    <property type="entry name" value="Thioredoxin-like_sf"/>
</dbReference>
<dbReference type="AlphaFoldDB" id="A0A0G4ECX9"/>
<dbReference type="PANTHER" id="PTHR11571:SF252">
    <property type="entry name" value="GLUTATHIONE S-TRANSFERASE"/>
    <property type="match status" value="1"/>
</dbReference>
<dbReference type="Gene3D" id="3.40.30.10">
    <property type="entry name" value="Glutaredoxin"/>
    <property type="match status" value="1"/>
</dbReference>
<dbReference type="InParanoid" id="A0A0G4ECX9"/>
<proteinExistence type="predicted"/>
<dbReference type="PROSITE" id="PS50404">
    <property type="entry name" value="GST_NTER"/>
    <property type="match status" value="1"/>
</dbReference>
<dbReference type="PROSITE" id="PS50405">
    <property type="entry name" value="GST_CTER"/>
    <property type="match status" value="1"/>
</dbReference>
<dbReference type="FunFam" id="1.20.1050.10:FF:000030">
    <property type="entry name" value="Glutathione S-transferase S1"/>
    <property type="match status" value="1"/>
</dbReference>
<feature type="domain" description="GST C-terminal" evidence="2">
    <location>
        <begin position="84"/>
        <end position="212"/>
    </location>
</feature>
<evidence type="ECO:0000259" key="2">
    <source>
        <dbReference type="PROSITE" id="PS50405"/>
    </source>
</evidence>
<dbReference type="GO" id="GO:0004364">
    <property type="term" value="F:glutathione transferase activity"/>
    <property type="evidence" value="ECO:0007669"/>
    <property type="project" value="TreeGrafter"/>
</dbReference>
<dbReference type="OrthoDB" id="427189at2759"/>
<sequence>MSKPKLLYFDIKARGEPIRLCFAIAGIDFDDVRIGRDELSALKEEPGKLPFGQLPVVEIDGKRLAQTLACCMYVGKKAGLVPTDDWELAKMFEFIGGVEDTQMKITMSIYEQDADKKKKMREDLATTTLPKWFGFLDSLAVQNGSNGYAVGSKLSLADLWVYMSLGWIKMGVLDGIPASLPDKYAALSKVYETVDTHPKVVEWNAAHAKPPQ</sequence>
<dbReference type="Proteomes" id="UP000041254">
    <property type="component" value="Unassembled WGS sequence"/>
</dbReference>
<feature type="domain" description="GST N-terminal" evidence="1">
    <location>
        <begin position="2"/>
        <end position="82"/>
    </location>
</feature>
<dbReference type="SUPFAM" id="SSF47616">
    <property type="entry name" value="GST C-terminal domain-like"/>
    <property type="match status" value="1"/>
</dbReference>
<organism evidence="3 4">
    <name type="scientific">Vitrella brassicaformis (strain CCMP3155)</name>
    <dbReference type="NCBI Taxonomy" id="1169540"/>
    <lineage>
        <taxon>Eukaryota</taxon>
        <taxon>Sar</taxon>
        <taxon>Alveolata</taxon>
        <taxon>Colpodellida</taxon>
        <taxon>Vitrellaceae</taxon>
        <taxon>Vitrella</taxon>
    </lineage>
</organism>
<dbReference type="PANTHER" id="PTHR11571">
    <property type="entry name" value="GLUTATHIONE S-TRANSFERASE"/>
    <property type="match status" value="1"/>
</dbReference>
<dbReference type="STRING" id="1169540.A0A0G4ECX9"/>